<dbReference type="Gene3D" id="2.120.10.30">
    <property type="entry name" value="TolB, C-terminal domain"/>
    <property type="match status" value="1"/>
</dbReference>
<dbReference type="EMBL" id="CYGY02000048">
    <property type="protein sequence ID" value="SIT45768.1"/>
    <property type="molecule type" value="Genomic_DNA"/>
</dbReference>
<protein>
    <recommendedName>
        <fullName evidence="4">TIGR03118 family protein</fullName>
    </recommendedName>
</protein>
<comment type="caution">
    <text evidence="2">The sequence shown here is derived from an EMBL/GenBank/DDBJ whole genome shotgun (WGS) entry which is preliminary data.</text>
</comment>
<evidence type="ECO:0000313" key="2">
    <source>
        <dbReference type="EMBL" id="SIT45768.1"/>
    </source>
</evidence>
<reference evidence="2" key="1">
    <citation type="submission" date="2016-12" db="EMBL/GenBank/DDBJ databases">
        <authorList>
            <person name="Moulin L."/>
        </authorList>
    </citation>
    <scope>NUCLEOTIDE SEQUENCE [LARGE SCALE GENOMIC DNA]</scope>
    <source>
        <strain evidence="2">STM 7183</strain>
    </source>
</reference>
<name>A0A1N7SEC4_9BURK</name>
<feature type="chain" id="PRO_5012659026" description="TIGR03118 family protein" evidence="1">
    <location>
        <begin position="26"/>
        <end position="396"/>
    </location>
</feature>
<dbReference type="OrthoDB" id="581621at2"/>
<keyword evidence="1" id="KW-0732">Signal</keyword>
<proteinExistence type="predicted"/>
<dbReference type="NCBIfam" id="TIGR03118">
    <property type="entry name" value="PEPCTERM_chp_1"/>
    <property type="match status" value="1"/>
</dbReference>
<accession>A0A1N7SEC4</accession>
<gene>
    <name evidence="2" type="ORF">BN2476_480003</name>
</gene>
<dbReference type="InterPro" id="IPR011042">
    <property type="entry name" value="6-blade_b-propeller_TolB-like"/>
</dbReference>
<organism evidence="2 3">
    <name type="scientific">Paraburkholderia piptadeniae</name>
    <dbReference type="NCBI Taxonomy" id="1701573"/>
    <lineage>
        <taxon>Bacteria</taxon>
        <taxon>Pseudomonadati</taxon>
        <taxon>Pseudomonadota</taxon>
        <taxon>Betaproteobacteria</taxon>
        <taxon>Burkholderiales</taxon>
        <taxon>Burkholderiaceae</taxon>
        <taxon>Paraburkholderia</taxon>
    </lineage>
</organism>
<keyword evidence="3" id="KW-1185">Reference proteome</keyword>
<dbReference type="AlphaFoldDB" id="A0A1N7SEC4"/>
<dbReference type="RefSeq" id="WP_087736795.1">
    <property type="nucleotide sequence ID" value="NZ_CYGY02000048.1"/>
</dbReference>
<evidence type="ECO:0008006" key="4">
    <source>
        <dbReference type="Google" id="ProtNLM"/>
    </source>
</evidence>
<dbReference type="Proteomes" id="UP000195569">
    <property type="component" value="Unassembled WGS sequence"/>
</dbReference>
<evidence type="ECO:0000256" key="1">
    <source>
        <dbReference type="SAM" id="SignalP"/>
    </source>
</evidence>
<dbReference type="InterPro" id="IPR017549">
    <property type="entry name" value="APMV_L690"/>
</dbReference>
<evidence type="ECO:0000313" key="3">
    <source>
        <dbReference type="Proteomes" id="UP000195569"/>
    </source>
</evidence>
<sequence length="396" mass="40952">MSQVSWGLKAAAVIVLAAGFTNGHAHQEDAYVVTPLVSNVAGAAPKVDGVLQNAWGIAFSPAASPFWINDNATGCATLYDGAGTKVALQVSIPLPGNVIPDSACRPFFPNNPPKTAPAAPTGMVWNPSPAFLVPGTTNPAVFIFATEDGTISAWAGGLNPPNNAVLAVDNSAIPSDANGAVYKGLVVGVNAKGVFLFATNFRSGQIDVFGPSGGTKGLFMPATTDGGFIDRKIPAGYAPFGIANIDGDLFVTYAKQNKEKHDDVAGDGHGFVDVFDTDGHLLRRFASRGPLNSPWGVTRASFAFGRFSGKILIGNFGNGRINVFNDDGTFVDQLEDANGNPLAIDGLWTLTPGGGRNSSPDTLYFSAGPGKEVNGLFGTIAPVSASKEHVSAEQAQ</sequence>
<feature type="signal peptide" evidence="1">
    <location>
        <begin position="1"/>
        <end position="25"/>
    </location>
</feature>
<dbReference type="SUPFAM" id="SSF75011">
    <property type="entry name" value="3-carboxy-cis,cis-mucoante lactonizing enzyme"/>
    <property type="match status" value="1"/>
</dbReference>